<sequence>MNSQLGIRTEINVNNDNAFKLENKYISINENNFSDKYENGKVVEKDFKKDFYYSEKVCNIAAGKDNNDKNEKKAYKPIINTIQLGLRTEINVNYEKTIEPENE</sequence>
<gene>
    <name evidence="1" type="ORF">C1645_261623</name>
</gene>
<dbReference type="Proteomes" id="UP000265703">
    <property type="component" value="Unassembled WGS sequence"/>
</dbReference>
<keyword evidence="2" id="KW-1185">Reference proteome</keyword>
<protein>
    <submittedName>
        <fullName evidence="1">Uncharacterized protein</fullName>
    </submittedName>
</protein>
<comment type="caution">
    <text evidence="1">The sequence shown here is derived from an EMBL/GenBank/DDBJ whole genome shotgun (WGS) entry which is preliminary data.</text>
</comment>
<evidence type="ECO:0000313" key="1">
    <source>
        <dbReference type="EMBL" id="RIA87961.1"/>
    </source>
</evidence>
<organism evidence="1 2">
    <name type="scientific">Glomus cerebriforme</name>
    <dbReference type="NCBI Taxonomy" id="658196"/>
    <lineage>
        <taxon>Eukaryota</taxon>
        <taxon>Fungi</taxon>
        <taxon>Fungi incertae sedis</taxon>
        <taxon>Mucoromycota</taxon>
        <taxon>Glomeromycotina</taxon>
        <taxon>Glomeromycetes</taxon>
        <taxon>Glomerales</taxon>
        <taxon>Glomeraceae</taxon>
        <taxon>Glomus</taxon>
    </lineage>
</organism>
<dbReference type="AlphaFoldDB" id="A0A397SYH2"/>
<reference evidence="1 2" key="1">
    <citation type="submission" date="2018-06" db="EMBL/GenBank/DDBJ databases">
        <title>Comparative genomics reveals the genomic features of Rhizophagus irregularis, R. cerebriforme, R. diaphanum and Gigaspora rosea, and their symbiotic lifestyle signature.</title>
        <authorList>
            <person name="Morin E."/>
            <person name="San Clemente H."/>
            <person name="Chen E.C.H."/>
            <person name="De La Providencia I."/>
            <person name="Hainaut M."/>
            <person name="Kuo A."/>
            <person name="Kohler A."/>
            <person name="Murat C."/>
            <person name="Tang N."/>
            <person name="Roy S."/>
            <person name="Loubradou J."/>
            <person name="Henrissat B."/>
            <person name="Grigoriev I.V."/>
            <person name="Corradi N."/>
            <person name="Roux C."/>
            <person name="Martin F.M."/>
        </authorList>
    </citation>
    <scope>NUCLEOTIDE SEQUENCE [LARGE SCALE GENOMIC DNA]</scope>
    <source>
        <strain evidence="1 2">DAOM 227022</strain>
    </source>
</reference>
<evidence type="ECO:0000313" key="2">
    <source>
        <dbReference type="Proteomes" id="UP000265703"/>
    </source>
</evidence>
<proteinExistence type="predicted"/>
<accession>A0A397SYH2</accession>
<dbReference type="EMBL" id="QKYT01000284">
    <property type="protein sequence ID" value="RIA87961.1"/>
    <property type="molecule type" value="Genomic_DNA"/>
</dbReference>
<name>A0A397SYH2_9GLOM</name>